<feature type="transmembrane region" description="Helical" evidence="1">
    <location>
        <begin position="95"/>
        <end position="116"/>
    </location>
</feature>
<keyword evidence="3" id="KW-1185">Reference proteome</keyword>
<keyword evidence="1" id="KW-1133">Transmembrane helix</keyword>
<protein>
    <submittedName>
        <fullName evidence="2">Uncharacterized protein</fullName>
    </submittedName>
</protein>
<reference evidence="2 3" key="1">
    <citation type="submission" date="2020-09" db="EMBL/GenBank/DDBJ databases">
        <title>Paenibacillus sp. strain PR3 16S rRNA gene Genome sequencing and assembly.</title>
        <authorList>
            <person name="Kim J."/>
        </authorList>
    </citation>
    <scope>NUCLEOTIDE SEQUENCE [LARGE SCALE GENOMIC DNA]</scope>
    <source>
        <strain evidence="2 3">PR3</strain>
    </source>
</reference>
<feature type="transmembrane region" description="Helical" evidence="1">
    <location>
        <begin position="173"/>
        <end position="196"/>
    </location>
</feature>
<accession>A0ABR8N1E5</accession>
<sequence length="414" mass="46854">MYCKHCGGFIQLPADHCSKCGILVSAQPDPRSKFVEEDTAASNRSRRWKHWLRQAAVGALIAGFGVLIWLLTYWLMDTKMLKGKTLERGDDILSIVFNISSSTLTLVGLVTIFVSINGQHRIQRCREILWELMELPYQCWNDRGKFEYKFTLEQGIRQRFLAYKEVLYSGRTFNYVIVMFAFVIIIIVSSMITATVTGMGSAYFTNMNEAAFIKHTVRLGVVMMLAFGLLILSLSRISLIASLPSLHNLIDTNATKTGLSSILFAAITMRVIPTNPLVIRFAFPFRNLQICPWIVGTLRENGEEVQLIGGPFETDPNKESLKLAHIDHDRAHRLQYLVLPEFDVTLYSKVKYQFELQSKQGTVYVRFEHAAGKVTGEDGVEAEITVLNQDWIHPIGIGPKLAVESQLFEKVVPR</sequence>
<dbReference type="RefSeq" id="WP_191205620.1">
    <property type="nucleotide sequence ID" value="NZ_JACXZA010000005.1"/>
</dbReference>
<evidence type="ECO:0000313" key="2">
    <source>
        <dbReference type="EMBL" id="MBD3921361.1"/>
    </source>
</evidence>
<dbReference type="EMBL" id="JACXZA010000005">
    <property type="protein sequence ID" value="MBD3921361.1"/>
    <property type="molecule type" value="Genomic_DNA"/>
</dbReference>
<dbReference type="Proteomes" id="UP000609346">
    <property type="component" value="Unassembled WGS sequence"/>
</dbReference>
<evidence type="ECO:0000256" key="1">
    <source>
        <dbReference type="SAM" id="Phobius"/>
    </source>
</evidence>
<evidence type="ECO:0000313" key="3">
    <source>
        <dbReference type="Proteomes" id="UP000609346"/>
    </source>
</evidence>
<keyword evidence="1" id="KW-0812">Transmembrane</keyword>
<keyword evidence="1" id="KW-0472">Membrane</keyword>
<comment type="caution">
    <text evidence="2">The sequence shown here is derived from an EMBL/GenBank/DDBJ whole genome shotgun (WGS) entry which is preliminary data.</text>
</comment>
<proteinExistence type="predicted"/>
<name>A0ABR8N1E5_9BACL</name>
<feature type="transmembrane region" description="Helical" evidence="1">
    <location>
        <begin position="216"/>
        <end position="234"/>
    </location>
</feature>
<organism evidence="2 3">
    <name type="scientific">Paenibacillus terricola</name>
    <dbReference type="NCBI Taxonomy" id="2763503"/>
    <lineage>
        <taxon>Bacteria</taxon>
        <taxon>Bacillati</taxon>
        <taxon>Bacillota</taxon>
        <taxon>Bacilli</taxon>
        <taxon>Bacillales</taxon>
        <taxon>Paenibacillaceae</taxon>
        <taxon>Paenibacillus</taxon>
    </lineage>
</organism>
<gene>
    <name evidence="2" type="ORF">H8B09_21510</name>
</gene>
<feature type="transmembrane region" description="Helical" evidence="1">
    <location>
        <begin position="55"/>
        <end position="75"/>
    </location>
</feature>